<evidence type="ECO:0000256" key="1">
    <source>
        <dbReference type="SAM" id="MobiDB-lite"/>
    </source>
</evidence>
<protein>
    <submittedName>
        <fullName evidence="2">DUF4912 domain-containing protein</fullName>
    </submittedName>
</protein>
<gene>
    <name evidence="2" type="ORF">JFL75_10275</name>
</gene>
<proteinExistence type="predicted"/>
<dbReference type="Proteomes" id="UP000595917">
    <property type="component" value="Chromosome"/>
</dbReference>
<evidence type="ECO:0000313" key="2">
    <source>
        <dbReference type="EMBL" id="QQO11266.1"/>
    </source>
</evidence>
<dbReference type="InterPro" id="IPR032585">
    <property type="entry name" value="DUF4912"/>
</dbReference>
<feature type="region of interest" description="Disordered" evidence="1">
    <location>
        <begin position="129"/>
        <end position="150"/>
    </location>
</feature>
<dbReference type="KEGG" id="bhc:JFL75_10275"/>
<accession>A0A7T7XRQ4</accession>
<dbReference type="EMBL" id="CP067089">
    <property type="protein sequence ID" value="QQO11266.1"/>
    <property type="molecule type" value="Genomic_DNA"/>
</dbReference>
<organism evidence="2 3">
    <name type="scientific">Breznakiella homolactica</name>
    <dbReference type="NCBI Taxonomy" id="2798577"/>
    <lineage>
        <taxon>Bacteria</taxon>
        <taxon>Pseudomonadati</taxon>
        <taxon>Spirochaetota</taxon>
        <taxon>Spirochaetia</taxon>
        <taxon>Spirochaetales</taxon>
        <taxon>Breznakiellaceae</taxon>
        <taxon>Breznakiella</taxon>
    </lineage>
</organism>
<dbReference type="RefSeq" id="WP_215628575.1">
    <property type="nucleotide sequence ID" value="NZ_CP067089.2"/>
</dbReference>
<dbReference type="AlphaFoldDB" id="A0A7T7XRQ4"/>
<dbReference type="Pfam" id="PF16258">
    <property type="entry name" value="DUF4912"/>
    <property type="match status" value="1"/>
</dbReference>
<name>A0A7T7XRQ4_9SPIR</name>
<evidence type="ECO:0000313" key="3">
    <source>
        <dbReference type="Proteomes" id="UP000595917"/>
    </source>
</evidence>
<sequence length="243" mass="27661">MNDVRFTRSHLESLSTNELINLADSMGIDIPPDLDRIFIIEEILELNLDFEFEEEADENRLVEASLSVPVPLPKQYNITFIEVMLRDPAWAFVFWEVKNSDKDMWEHASDFNGYFLSVYPVAHDGTPLSVPKKKASGDDEKNSPPPDDENTFTISVAASDNAWYLNIPPAEGWYRIDLCVMKGQEEEVLASSRPFRVPNVSDPYAAEYKKGPLSSILRLSGLDDAHILRNVDRASRMHKRIES</sequence>
<keyword evidence="3" id="KW-1185">Reference proteome</keyword>
<reference evidence="2" key="1">
    <citation type="submission" date="2021-01" db="EMBL/GenBank/DDBJ databases">
        <title>Description of Breznakiella homolactica.</title>
        <authorList>
            <person name="Song Y."/>
            <person name="Brune A."/>
        </authorList>
    </citation>
    <scope>NUCLEOTIDE SEQUENCE</scope>
    <source>
        <strain evidence="2">RmG30</strain>
    </source>
</reference>